<dbReference type="HOGENOM" id="CLU_042974_0_0_1"/>
<keyword evidence="2" id="KW-1185">Reference proteome</keyword>
<evidence type="ECO:0000313" key="2">
    <source>
        <dbReference type="Proteomes" id="UP000032141"/>
    </source>
</evidence>
<proteinExistence type="predicted"/>
<protein>
    <submittedName>
        <fullName evidence="1">Uncharacterized protein</fullName>
    </submittedName>
</protein>
<dbReference type="AlphaFoldDB" id="A0A0D3BH41"/>
<reference evidence="1 2" key="1">
    <citation type="journal article" date="2014" name="Genome Biol.">
        <title>Transcriptome and methylome profiling reveals relics of genome dominance in the mesopolyploid Brassica oleracea.</title>
        <authorList>
            <person name="Parkin I.A."/>
            <person name="Koh C."/>
            <person name="Tang H."/>
            <person name="Robinson S.J."/>
            <person name="Kagale S."/>
            <person name="Clarke W.E."/>
            <person name="Town C.D."/>
            <person name="Nixon J."/>
            <person name="Krishnakumar V."/>
            <person name="Bidwell S.L."/>
            <person name="Denoeud F."/>
            <person name="Belcram H."/>
            <person name="Links M.G."/>
            <person name="Just J."/>
            <person name="Clarke C."/>
            <person name="Bender T."/>
            <person name="Huebert T."/>
            <person name="Mason A.S."/>
            <person name="Pires J.C."/>
            <person name="Barker G."/>
            <person name="Moore J."/>
            <person name="Walley P.G."/>
            <person name="Manoli S."/>
            <person name="Batley J."/>
            <person name="Edwards D."/>
            <person name="Nelson M.N."/>
            <person name="Wang X."/>
            <person name="Paterson A.H."/>
            <person name="King G."/>
            <person name="Bancroft I."/>
            <person name="Chalhoub B."/>
            <person name="Sharpe A.G."/>
        </authorList>
    </citation>
    <scope>NUCLEOTIDE SEQUENCE</scope>
    <source>
        <strain evidence="1 2">cv. TO1000</strain>
    </source>
</reference>
<dbReference type="Proteomes" id="UP000032141">
    <property type="component" value="Chromosome C3"/>
</dbReference>
<dbReference type="EnsemblPlants" id="Bo3g126130.1">
    <property type="protein sequence ID" value="Bo3g126130.1"/>
    <property type="gene ID" value="Bo3g126130"/>
</dbReference>
<organism evidence="1 2">
    <name type="scientific">Brassica oleracea var. oleracea</name>
    <dbReference type="NCBI Taxonomy" id="109376"/>
    <lineage>
        <taxon>Eukaryota</taxon>
        <taxon>Viridiplantae</taxon>
        <taxon>Streptophyta</taxon>
        <taxon>Embryophyta</taxon>
        <taxon>Tracheophyta</taxon>
        <taxon>Spermatophyta</taxon>
        <taxon>Magnoliopsida</taxon>
        <taxon>eudicotyledons</taxon>
        <taxon>Gunneridae</taxon>
        <taxon>Pentapetalae</taxon>
        <taxon>rosids</taxon>
        <taxon>malvids</taxon>
        <taxon>Brassicales</taxon>
        <taxon>Brassicaceae</taxon>
        <taxon>Brassiceae</taxon>
        <taxon>Brassica</taxon>
    </lineage>
</organism>
<dbReference type="Gramene" id="Bo3g126130.1">
    <property type="protein sequence ID" value="Bo3g126130.1"/>
    <property type="gene ID" value="Bo3g126130"/>
</dbReference>
<name>A0A0D3BH41_BRAOL</name>
<evidence type="ECO:0000313" key="1">
    <source>
        <dbReference type="EnsemblPlants" id="Bo3g126130.1"/>
    </source>
</evidence>
<reference evidence="1" key="2">
    <citation type="submission" date="2015-03" db="UniProtKB">
        <authorList>
            <consortium name="EnsemblPlants"/>
        </authorList>
    </citation>
    <scope>IDENTIFICATION</scope>
</reference>
<accession>A0A0D3BH41</accession>
<sequence length="449" mass="52295">MKKVLIDFKLNLMKGCLRTPFEDKAERSSIERVNQEIELPAQVRLNDVDFEEHPNFLYSVGSSRCLVIHCRLIREIQISFERTSSLRFPNCKVPMVTPIETKRESVRSDHRRGCYENGMKAPCSVKLTHLAKDARILVKRKILGSRIRVFDTMPRDVRDQCAEVRARPSLAWLQGFVHLDSQGRCRSRIRPCYFRVNIKGQRALVEIDRPSFGVIRVKMADSRRKRFSALAFSYTMNVSYNVTYSLTKFDLFCLRKTKPKRLMPILRFRDPCFNLSIIGFTKMIKHLVETFLAFRNGQGRSRDAKDDQEDSPGDEVLVTNQGMRGRMVRPWREADGRILILGFLSISFLIRREIASSFCCTSRGEKSRLRCRVFRALRRLHIVLIKRFAAMSWSNPSILEDKKDTKKVLIDFGLNLMKVYLRTPFEDQAKRSSNERVNQEIELPAQVCL</sequence>